<evidence type="ECO:0000313" key="2">
    <source>
        <dbReference type="Proteomes" id="UP000288805"/>
    </source>
</evidence>
<protein>
    <submittedName>
        <fullName evidence="1">Putative ribonuclease H protein</fullName>
    </submittedName>
</protein>
<reference evidence="1 2" key="1">
    <citation type="journal article" date="2018" name="PLoS Genet.">
        <title>Population sequencing reveals clonal diversity and ancestral inbreeding in the grapevine cultivar Chardonnay.</title>
        <authorList>
            <person name="Roach M.J."/>
            <person name="Johnson D.L."/>
            <person name="Bohlmann J."/>
            <person name="van Vuuren H.J."/>
            <person name="Jones S.J."/>
            <person name="Pretorius I.S."/>
            <person name="Schmidt S.A."/>
            <person name="Borneman A.R."/>
        </authorList>
    </citation>
    <scope>NUCLEOTIDE SEQUENCE [LARGE SCALE GENOMIC DNA]</scope>
    <source>
        <strain evidence="2">cv. Chardonnay</strain>
        <tissue evidence="1">Leaf</tissue>
    </source>
</reference>
<sequence length="206" mass="23479">MGDLDWEEGSLAIKQQWQSSELNLINNNVREGSREEDGGICKLQMGHSNSTLSHNETIQQSTPQLSISSYLIDRMGQKDPILEGEVKYRYNDVISYYRKSFIQDNAQRVSEWPLSYLCLPLGGNPKTIGFWDPVVERISRRLDGWKKADLSLGGRITLIQSCLSHIPSYFLSLFKIPVSIASKIEKMQRDFLWSGAGEGKKDHLIR</sequence>
<accession>A0A438F2D4</accession>
<gene>
    <name evidence="1" type="primary">VvCHDh000004_38</name>
    <name evidence="1" type="ORF">CK203_088569</name>
</gene>
<dbReference type="PANTHER" id="PTHR33116">
    <property type="entry name" value="REVERSE TRANSCRIPTASE ZINC-BINDING DOMAIN-CONTAINING PROTEIN-RELATED-RELATED"/>
    <property type="match status" value="1"/>
</dbReference>
<name>A0A438F2D4_VITVI</name>
<dbReference type="PANTHER" id="PTHR33116:SF78">
    <property type="entry name" value="OS12G0587133 PROTEIN"/>
    <property type="match status" value="1"/>
</dbReference>
<dbReference type="AlphaFoldDB" id="A0A438F2D4"/>
<proteinExistence type="predicted"/>
<organism evidence="1 2">
    <name type="scientific">Vitis vinifera</name>
    <name type="common">Grape</name>
    <dbReference type="NCBI Taxonomy" id="29760"/>
    <lineage>
        <taxon>Eukaryota</taxon>
        <taxon>Viridiplantae</taxon>
        <taxon>Streptophyta</taxon>
        <taxon>Embryophyta</taxon>
        <taxon>Tracheophyta</taxon>
        <taxon>Spermatophyta</taxon>
        <taxon>Magnoliopsida</taxon>
        <taxon>eudicotyledons</taxon>
        <taxon>Gunneridae</taxon>
        <taxon>Pentapetalae</taxon>
        <taxon>rosids</taxon>
        <taxon>Vitales</taxon>
        <taxon>Vitaceae</taxon>
        <taxon>Viteae</taxon>
        <taxon>Vitis</taxon>
    </lineage>
</organism>
<dbReference type="Proteomes" id="UP000288805">
    <property type="component" value="Unassembled WGS sequence"/>
</dbReference>
<comment type="caution">
    <text evidence="1">The sequence shown here is derived from an EMBL/GenBank/DDBJ whole genome shotgun (WGS) entry which is preliminary data.</text>
</comment>
<evidence type="ECO:0000313" key="1">
    <source>
        <dbReference type="EMBL" id="RVW53802.1"/>
    </source>
</evidence>
<dbReference type="EMBL" id="QGNW01001139">
    <property type="protein sequence ID" value="RVW53802.1"/>
    <property type="molecule type" value="Genomic_DNA"/>
</dbReference>